<reference evidence="6 7" key="1">
    <citation type="submission" date="2018-05" db="EMBL/GenBank/DDBJ databases">
        <title>Spiribacter halobius sp. nov., a moderately halophilic bacterium isolated from marine solar saltern.</title>
        <authorList>
            <person name="Zheng W.-S."/>
            <person name="Lu D.-C."/>
            <person name="Du Z.-J."/>
        </authorList>
    </citation>
    <scope>NUCLEOTIDE SEQUENCE [LARGE SCALE GENOMIC DNA]</scope>
    <source>
        <strain evidence="6 7">E85</strain>
    </source>
</reference>
<keyword evidence="3" id="KW-0408">Iron</keyword>
<evidence type="ECO:0000256" key="2">
    <source>
        <dbReference type="ARBA" id="ARBA00022801"/>
    </source>
</evidence>
<comment type="similarity">
    <text evidence="4">Belongs to the cyclic nucleotide phosphodiesterase class-III family.</text>
</comment>
<sequence>MSGDHSPHQVSAAGTRTQLRLLQITDTHLFADTRAQLAGVDTEATTQAVLEHLRWAEAPADVLLHTGDLVHDGSEAAYRRLKQRLEEFGVRGLVMPGNHDAPAMLQRLYAHGRVTWARNAVLGNWQLITLNTFTGNGAGGHLTAAELDALDRCLVAEPERHALVCLHHHPVAMGCEWIDGIGVDNGEALFRVLDRHPQVRGVVWGHVHQSFDDERRGVRLLATPSTGLQFRPGSREFAVDDRPPGYRWLHLDADGGIDTDVVRLPAAMHDVDLECGGYR</sequence>
<dbReference type="RefSeq" id="WP_109679059.1">
    <property type="nucleotide sequence ID" value="NZ_CP086615.1"/>
</dbReference>
<dbReference type="Pfam" id="PF00149">
    <property type="entry name" value="Metallophos"/>
    <property type="match status" value="1"/>
</dbReference>
<dbReference type="GO" id="GO:0046872">
    <property type="term" value="F:metal ion binding"/>
    <property type="evidence" value="ECO:0007669"/>
    <property type="project" value="UniProtKB-KW"/>
</dbReference>
<dbReference type="PANTHER" id="PTHR42988:SF2">
    <property type="entry name" value="CYCLIC NUCLEOTIDE PHOSPHODIESTERASE CBUA0032-RELATED"/>
    <property type="match status" value="1"/>
</dbReference>
<comment type="caution">
    <text evidence="6">The sequence shown here is derived from an EMBL/GenBank/DDBJ whole genome shotgun (WGS) entry which is preliminary data.</text>
</comment>
<dbReference type="SUPFAM" id="SSF56300">
    <property type="entry name" value="Metallo-dependent phosphatases"/>
    <property type="match status" value="1"/>
</dbReference>
<evidence type="ECO:0000256" key="4">
    <source>
        <dbReference type="ARBA" id="ARBA00025742"/>
    </source>
</evidence>
<dbReference type="Gene3D" id="3.60.21.10">
    <property type="match status" value="1"/>
</dbReference>
<dbReference type="EMBL" id="QFFI01000018">
    <property type="protein sequence ID" value="PWG62501.1"/>
    <property type="molecule type" value="Genomic_DNA"/>
</dbReference>
<accession>A0A2U2MZS8</accession>
<keyword evidence="7" id="KW-1185">Reference proteome</keyword>
<keyword evidence="1" id="KW-0479">Metal-binding</keyword>
<dbReference type="NCBIfam" id="NF008359">
    <property type="entry name" value="PRK11148.1"/>
    <property type="match status" value="1"/>
</dbReference>
<dbReference type="InterPro" id="IPR004843">
    <property type="entry name" value="Calcineurin-like_PHP"/>
</dbReference>
<evidence type="ECO:0000313" key="7">
    <source>
        <dbReference type="Proteomes" id="UP000245474"/>
    </source>
</evidence>
<dbReference type="OrthoDB" id="9784378at2"/>
<dbReference type="CDD" id="cd07402">
    <property type="entry name" value="MPP_GpdQ"/>
    <property type="match status" value="1"/>
</dbReference>
<feature type="domain" description="Calcineurin-like phosphoesterase" evidence="5">
    <location>
        <begin position="19"/>
        <end position="209"/>
    </location>
</feature>
<evidence type="ECO:0000259" key="5">
    <source>
        <dbReference type="Pfam" id="PF00149"/>
    </source>
</evidence>
<evidence type="ECO:0000256" key="3">
    <source>
        <dbReference type="ARBA" id="ARBA00023004"/>
    </source>
</evidence>
<dbReference type="InterPro" id="IPR050884">
    <property type="entry name" value="CNP_phosphodiesterase-III"/>
</dbReference>
<dbReference type="Proteomes" id="UP000245474">
    <property type="component" value="Unassembled WGS sequence"/>
</dbReference>
<gene>
    <name evidence="6" type="ORF">DEM34_12015</name>
</gene>
<organism evidence="6 7">
    <name type="scientific">Sediminicurvatus halobius</name>
    <dbReference type="NCBI Taxonomy" id="2182432"/>
    <lineage>
        <taxon>Bacteria</taxon>
        <taxon>Pseudomonadati</taxon>
        <taxon>Pseudomonadota</taxon>
        <taxon>Gammaproteobacteria</taxon>
        <taxon>Chromatiales</taxon>
        <taxon>Ectothiorhodospiraceae</taxon>
        <taxon>Sediminicurvatus</taxon>
    </lineage>
</organism>
<dbReference type="InterPro" id="IPR029052">
    <property type="entry name" value="Metallo-depent_PP-like"/>
</dbReference>
<proteinExistence type="inferred from homology"/>
<evidence type="ECO:0000256" key="1">
    <source>
        <dbReference type="ARBA" id="ARBA00022723"/>
    </source>
</evidence>
<keyword evidence="2" id="KW-0378">Hydrolase</keyword>
<evidence type="ECO:0000313" key="6">
    <source>
        <dbReference type="EMBL" id="PWG62501.1"/>
    </source>
</evidence>
<protein>
    <submittedName>
        <fullName evidence="6">3',5'-cyclic-AMP phosphodiesterase</fullName>
    </submittedName>
</protein>
<dbReference type="AlphaFoldDB" id="A0A2U2MZS8"/>
<name>A0A2U2MZS8_9GAMM</name>
<dbReference type="PANTHER" id="PTHR42988">
    <property type="entry name" value="PHOSPHOHYDROLASE"/>
    <property type="match status" value="1"/>
</dbReference>
<dbReference type="InterPro" id="IPR026575">
    <property type="entry name" value="GpdQ/CpdA-like"/>
</dbReference>
<dbReference type="GO" id="GO:0004112">
    <property type="term" value="F:cyclic-nucleotide phosphodiesterase activity"/>
    <property type="evidence" value="ECO:0007669"/>
    <property type="project" value="InterPro"/>
</dbReference>